<feature type="chain" id="PRO_5045196972" description="Secretion system C-terminal sorting domain-containing protein" evidence="1">
    <location>
        <begin position="25"/>
        <end position="344"/>
    </location>
</feature>
<organism evidence="3 4">
    <name type="scientific">Dyadobacter endophyticus</name>
    <dbReference type="NCBI Taxonomy" id="1749036"/>
    <lineage>
        <taxon>Bacteria</taxon>
        <taxon>Pseudomonadati</taxon>
        <taxon>Bacteroidota</taxon>
        <taxon>Cytophagia</taxon>
        <taxon>Cytophagales</taxon>
        <taxon>Spirosomataceae</taxon>
        <taxon>Dyadobacter</taxon>
    </lineage>
</organism>
<keyword evidence="4" id="KW-1185">Reference proteome</keyword>
<dbReference type="Proteomes" id="UP000600214">
    <property type="component" value="Unassembled WGS sequence"/>
</dbReference>
<gene>
    <name evidence="3" type="ORF">GCM10007423_40520</name>
</gene>
<dbReference type="EMBL" id="BMIA01000003">
    <property type="protein sequence ID" value="GGH43281.1"/>
    <property type="molecule type" value="Genomic_DNA"/>
</dbReference>
<name>A0ABQ1Z025_9BACT</name>
<feature type="domain" description="Secretion system C-terminal sorting" evidence="2">
    <location>
        <begin position="271"/>
        <end position="332"/>
    </location>
</feature>
<protein>
    <recommendedName>
        <fullName evidence="2">Secretion system C-terminal sorting domain-containing protein</fullName>
    </recommendedName>
</protein>
<dbReference type="InterPro" id="IPR026444">
    <property type="entry name" value="Secre_tail"/>
</dbReference>
<evidence type="ECO:0000313" key="3">
    <source>
        <dbReference type="EMBL" id="GGH43281.1"/>
    </source>
</evidence>
<evidence type="ECO:0000256" key="1">
    <source>
        <dbReference type="SAM" id="SignalP"/>
    </source>
</evidence>
<proteinExistence type="predicted"/>
<sequence>MKTRKMWLRLFALAVLLAPQLVRAQNVGININAGQLSILNGHQGIMDVYMCNNDPGGLSTPSDAVSALVSFSTNLTILGVTKLDGTPLPAADFGIVFIDNSSQDSHNVKVLCKKPLVAFDDCAEFRILVQGNAVGTGAVSGTLLFEKLLQSNNPNDDNSASSIPVMVNLPVTLRDFNAEKVESSAVLTWSTSEETNSDRFEVQRSTKGKEWIPIESVQSAGESTTIRSYEAIDRNPLKGENLYRLKMIDKDSSTAFSSIRSVKFDGASAFVYPNPVVDYLYLNDDNWGTVTQVTILDKTGRQVYVSAKKPESKIDVRSLASGIYNVRIKNADGLESNYRIAVGK</sequence>
<keyword evidence="1" id="KW-0732">Signal</keyword>
<reference evidence="4" key="1">
    <citation type="journal article" date="2019" name="Int. J. Syst. Evol. Microbiol.">
        <title>The Global Catalogue of Microorganisms (GCM) 10K type strain sequencing project: providing services to taxonomists for standard genome sequencing and annotation.</title>
        <authorList>
            <consortium name="The Broad Institute Genomics Platform"/>
            <consortium name="The Broad Institute Genome Sequencing Center for Infectious Disease"/>
            <person name="Wu L."/>
            <person name="Ma J."/>
        </authorList>
    </citation>
    <scope>NUCLEOTIDE SEQUENCE [LARGE SCALE GENOMIC DNA]</scope>
    <source>
        <strain evidence="4">CGMCC 1.15288</strain>
    </source>
</reference>
<accession>A0ABQ1Z025</accession>
<dbReference type="NCBIfam" id="TIGR04183">
    <property type="entry name" value="Por_Secre_tail"/>
    <property type="match status" value="1"/>
</dbReference>
<feature type="signal peptide" evidence="1">
    <location>
        <begin position="1"/>
        <end position="24"/>
    </location>
</feature>
<dbReference type="RefSeq" id="WP_188935500.1">
    <property type="nucleotide sequence ID" value="NZ_BMIA01000003.1"/>
</dbReference>
<comment type="caution">
    <text evidence="3">The sequence shown here is derived from an EMBL/GenBank/DDBJ whole genome shotgun (WGS) entry which is preliminary data.</text>
</comment>
<evidence type="ECO:0000259" key="2">
    <source>
        <dbReference type="Pfam" id="PF18962"/>
    </source>
</evidence>
<dbReference type="Pfam" id="PF18962">
    <property type="entry name" value="Por_Secre_tail"/>
    <property type="match status" value="1"/>
</dbReference>
<evidence type="ECO:0000313" key="4">
    <source>
        <dbReference type="Proteomes" id="UP000600214"/>
    </source>
</evidence>